<evidence type="ECO:0000256" key="7">
    <source>
        <dbReference type="SAM" id="Phobius"/>
    </source>
</evidence>
<feature type="domain" description="Methyl-accepting transducer" evidence="8">
    <location>
        <begin position="421"/>
        <end position="657"/>
    </location>
</feature>
<evidence type="ECO:0000256" key="2">
    <source>
        <dbReference type="ARBA" id="ARBA00022475"/>
    </source>
</evidence>
<sequence>MKINKLLDIVLSPAARLLNALKYTQKFILIGLIILLSLSTFGYMLLNTYMGEASDAKQRKDGLAYIQEIKGLLRSVQQHRALASKVISGDSAAEQQLSAKQAEADAFVVSIEAASSGYASGFYAPEELESMLKQWTEIKGNVNRYTTPESFEKHVALIEEILTYIGTSADRFKLTLATNLERYYLVDNIVFNIPQLTETIGKARGMGVAAVTRGTFAPGEKEQLFPMAGTIKTTLASVNQSFEQAGLTGDNQAVLQSEVDAMNTSINHFLEQMDATMLSNENITITADEYMTITTAAIDAAFKLLDQHITVLNEMYDTRIDQLNSQIQLFVVILVVTLLILLYLFVAFSQTVKRTVSNLANGASAMAAGDMTVQLRLDTKDELAIVGDSFNQMSQSMRAMLRTSVEVSEQVAAASGQLRVAADETVAVSVENANGIQQIASGMESQLKGAEETGRAMEEMSVGIQRIAEYASDVSENSAAAEKQAREGGGAIDQAIRQMNTIHESSRQTSKVIHSLGEHSKKVEAIIEVISGIAQQTNLLSLNASIEAARAGEHGKGFAVVASEVKKLAEQSQKSTEEIASIIGQIQASVREAVSAMDGGYREVEAGTSIIQETGVVFGKIAASVHEVAGQIQEITSSAQQISAGTEEVTASMQNMVEISQTSAGKTQEMSATSEEQLATMEEVSKAAADLNALADQLKQMVGKFKVE</sequence>
<dbReference type="Gene3D" id="6.10.340.10">
    <property type="match status" value="1"/>
</dbReference>
<keyword evidence="7" id="KW-1133">Transmembrane helix</keyword>
<dbReference type="CDD" id="cd11386">
    <property type="entry name" value="MCP_signal"/>
    <property type="match status" value="1"/>
</dbReference>
<dbReference type="CDD" id="cd06225">
    <property type="entry name" value="HAMP"/>
    <property type="match status" value="1"/>
</dbReference>
<keyword evidence="2" id="KW-1003">Cell membrane</keyword>
<dbReference type="Pfam" id="PF00672">
    <property type="entry name" value="HAMP"/>
    <property type="match status" value="1"/>
</dbReference>
<protein>
    <submittedName>
        <fullName evidence="10">Methyl-accepting chemotaxis protein</fullName>
    </submittedName>
</protein>
<dbReference type="Pfam" id="PF00015">
    <property type="entry name" value="MCPsignal"/>
    <property type="match status" value="1"/>
</dbReference>
<evidence type="ECO:0000259" key="8">
    <source>
        <dbReference type="PROSITE" id="PS50111"/>
    </source>
</evidence>
<dbReference type="GO" id="GO:0007165">
    <property type="term" value="P:signal transduction"/>
    <property type="evidence" value="ECO:0007669"/>
    <property type="project" value="UniProtKB-KW"/>
</dbReference>
<dbReference type="RefSeq" id="WP_183601521.1">
    <property type="nucleotide sequence ID" value="NZ_JACHXK010000008.1"/>
</dbReference>
<dbReference type="PANTHER" id="PTHR32089">
    <property type="entry name" value="METHYL-ACCEPTING CHEMOTAXIS PROTEIN MCPB"/>
    <property type="match status" value="1"/>
</dbReference>
<evidence type="ECO:0000313" key="10">
    <source>
        <dbReference type="EMBL" id="MBB3111654.1"/>
    </source>
</evidence>
<proteinExistence type="inferred from homology"/>
<evidence type="ECO:0000256" key="1">
    <source>
        <dbReference type="ARBA" id="ARBA00004236"/>
    </source>
</evidence>
<comment type="subcellular location">
    <subcellularLocation>
        <location evidence="1">Cell membrane</location>
    </subcellularLocation>
</comment>
<keyword evidence="3 7" id="KW-0472">Membrane</keyword>
<dbReference type="SMART" id="SM00283">
    <property type="entry name" value="MA"/>
    <property type="match status" value="1"/>
</dbReference>
<evidence type="ECO:0000256" key="3">
    <source>
        <dbReference type="ARBA" id="ARBA00023136"/>
    </source>
</evidence>
<name>A0A7W5B047_9BACL</name>
<comment type="caution">
    <text evidence="10">The sequence shown here is derived from an EMBL/GenBank/DDBJ whole genome shotgun (WGS) entry which is preliminary data.</text>
</comment>
<keyword evidence="7" id="KW-0812">Transmembrane</keyword>
<organism evidence="10 11">
    <name type="scientific">Paenibacillus phyllosphaerae</name>
    <dbReference type="NCBI Taxonomy" id="274593"/>
    <lineage>
        <taxon>Bacteria</taxon>
        <taxon>Bacillati</taxon>
        <taxon>Bacillota</taxon>
        <taxon>Bacilli</taxon>
        <taxon>Bacillales</taxon>
        <taxon>Paenibacillaceae</taxon>
        <taxon>Paenibacillus</taxon>
    </lineage>
</organism>
<dbReference type="PANTHER" id="PTHR32089:SF112">
    <property type="entry name" value="LYSOZYME-LIKE PROTEIN-RELATED"/>
    <property type="match status" value="1"/>
</dbReference>
<evidence type="ECO:0000259" key="9">
    <source>
        <dbReference type="PROSITE" id="PS50885"/>
    </source>
</evidence>
<dbReference type="GO" id="GO:0005886">
    <property type="term" value="C:plasma membrane"/>
    <property type="evidence" value="ECO:0007669"/>
    <property type="project" value="UniProtKB-SubCell"/>
</dbReference>
<dbReference type="PROSITE" id="PS50111">
    <property type="entry name" value="CHEMOTAXIS_TRANSDUC_2"/>
    <property type="match status" value="1"/>
</dbReference>
<dbReference type="AlphaFoldDB" id="A0A7W5B047"/>
<accession>A0A7W5B047</accession>
<dbReference type="PROSITE" id="PS50885">
    <property type="entry name" value="HAMP"/>
    <property type="match status" value="1"/>
</dbReference>
<gene>
    <name evidence="10" type="ORF">FHS18_003722</name>
</gene>
<feature type="domain" description="HAMP" evidence="9">
    <location>
        <begin position="350"/>
        <end position="402"/>
    </location>
</feature>
<keyword evidence="4 6" id="KW-0807">Transducer</keyword>
<evidence type="ECO:0000313" key="11">
    <source>
        <dbReference type="Proteomes" id="UP000570361"/>
    </source>
</evidence>
<evidence type="ECO:0000256" key="6">
    <source>
        <dbReference type="PROSITE-ProRule" id="PRU00284"/>
    </source>
</evidence>
<dbReference type="EMBL" id="JACHXK010000008">
    <property type="protein sequence ID" value="MBB3111654.1"/>
    <property type="molecule type" value="Genomic_DNA"/>
</dbReference>
<dbReference type="InterPro" id="IPR004089">
    <property type="entry name" value="MCPsignal_dom"/>
</dbReference>
<keyword evidence="11" id="KW-1185">Reference proteome</keyword>
<comment type="similarity">
    <text evidence="5">Belongs to the methyl-accepting chemotaxis (MCP) protein family.</text>
</comment>
<dbReference type="SUPFAM" id="SSF58104">
    <property type="entry name" value="Methyl-accepting chemotaxis protein (MCP) signaling domain"/>
    <property type="match status" value="1"/>
</dbReference>
<feature type="transmembrane region" description="Helical" evidence="7">
    <location>
        <begin position="27"/>
        <end position="50"/>
    </location>
</feature>
<feature type="transmembrane region" description="Helical" evidence="7">
    <location>
        <begin position="329"/>
        <end position="348"/>
    </location>
</feature>
<dbReference type="SMART" id="SM00304">
    <property type="entry name" value="HAMP"/>
    <property type="match status" value="2"/>
</dbReference>
<evidence type="ECO:0000256" key="5">
    <source>
        <dbReference type="ARBA" id="ARBA00029447"/>
    </source>
</evidence>
<dbReference type="Proteomes" id="UP000570361">
    <property type="component" value="Unassembled WGS sequence"/>
</dbReference>
<evidence type="ECO:0000256" key="4">
    <source>
        <dbReference type="ARBA" id="ARBA00023224"/>
    </source>
</evidence>
<dbReference type="Gene3D" id="1.10.287.950">
    <property type="entry name" value="Methyl-accepting chemotaxis protein"/>
    <property type="match status" value="1"/>
</dbReference>
<reference evidence="10 11" key="1">
    <citation type="submission" date="2020-08" db="EMBL/GenBank/DDBJ databases">
        <title>Genomic Encyclopedia of Type Strains, Phase III (KMG-III): the genomes of soil and plant-associated and newly described type strains.</title>
        <authorList>
            <person name="Whitman W."/>
        </authorList>
    </citation>
    <scope>NUCLEOTIDE SEQUENCE [LARGE SCALE GENOMIC DNA]</scope>
    <source>
        <strain evidence="10 11">CECT 5862</strain>
    </source>
</reference>
<dbReference type="InterPro" id="IPR003660">
    <property type="entry name" value="HAMP_dom"/>
</dbReference>